<dbReference type="Pfam" id="PF00698">
    <property type="entry name" value="Acyl_transf_1"/>
    <property type="match status" value="1"/>
</dbReference>
<dbReference type="PROSITE" id="PS52019">
    <property type="entry name" value="PKS_MFAS_DH"/>
    <property type="match status" value="1"/>
</dbReference>
<dbReference type="CDD" id="cd05195">
    <property type="entry name" value="enoyl_red"/>
    <property type="match status" value="1"/>
</dbReference>
<dbReference type="Pfam" id="PF08659">
    <property type="entry name" value="KR"/>
    <property type="match status" value="1"/>
</dbReference>
<sequence>MVGISCRFPGGVNDLGSLWSALIEGRDLVTRVPAGRFDADEFTDADPRRPGRSYTAAAGVLDDVAAFDADYFSLSPREAARMDPQQRLLLELAAESLDDAGLDPADLAGSGTGVFVGVSNHSYGNLQLSRPETIDRHTMTGLANGNTAGRVSHAFDLRGPSLAVDTACSSSLVALHQACGFLTAGGELALAAGVNVLVGPHEFVGFAKASMLSPTGRCRAFSAAADGFVRAEGGAVLVLKPLDRALADGDRVHAVIAATGTNSDGRTPGLAQPSAEAQAALLRQVYGAPGLDAGELVYMEAHGTGTPVGDPLECEAVAAALAGRCSPQRPLPIGSVKTNLGHLESASGLAGLLKAILVLRHRIVPPSLHGLPVNPAIDFARLGLAPVPAALPLPRTAGGLVGVNSFGFGGSNAHAVLTPSPGPAARQDPPAGPRPVLVSARSPAALARAATGLADHLDATDPDARAFYDVAHTTLRRRGRHAWRAAVVASDARTAAARLRAAADTPAQGLASGEVAFVYSGNGAQWAGMGRRLLATAASEAAGDSTSGVAAFRRAVDETDAALSPLLGWSVLDELAGGVDAARLVRTEVAQPLLFAVQVGLTAALGAFGVRPAGVAGHSVGEVAAAYACGALDLASAAEVIVRRSLAQARTAGSGRMAAVGLGPDRTREELSAFGDALELAAVNSPQDVTVAGDEAALDKLAGRLARHGVHFRMLDLDYAFHTARMDPIEAGLRADLAGLRPRHESTAFASTVTGGFHRGRDLTAEYWWDNVRRPVHLQGAVEALADRGCDAFVEIGPHPVLGHYLRRILAAHSEGPVAVLPALVRDRDGAEDLERAVATLLASGARTDAGVFFPVPGRVRSLPAYPWQQDRHWHGTPDWFRNGCGDGLRHHPLLGERTGHAEPLWQLRIDPARHRWLADHVVTGAVVVPAAAFAEAALGAGRLHHEGPVQLEDLAVERALTLPFDNPAMDVRLQTSLDAADGQVRITSRDGTGPWRMHTRATVRRLLRERPPAEDVSALRSRLSGTVSASDVRAAAAAAGLVYGPAFGVLTALHVGDGEVLARYALPDVPETASDPGGRAAYVLPPVLLDAALQAGAPLLAREGSGAGTKGTTRAASGTGTGACAAPGAPFLPSAIAALRVWDEAPAEGWVHVRSRDATPREVCWDIRLLDDQGRVTAEADGCRLRRFDTGRAAPTHLTTVLRAAPLRRGPTTPAPAVPAPRELARAAYRSVSGPVWDAARYAEATRLDDRLAAHFTLRAVRAIAPAAASFTPGSLIAAGVLPVYRRLLRASLDQAERAGIMRRGEDGAWTAAVHPDPRGVLADFVRAVPESVTEAVLHTYCGTTLPDVLLGRRDAVALLFGENTRHWVEKYYSSTTVVRRCNALAAAVIRELVRRRPADRPLRVLEAGAGTGGLTAELLRVLPPERVHYTFTDLSDTFFPRARARFAGHDHLVYRPLDLDRDPEDQGYAPGSYDLVVAGNVLHATARLRESTGRIARLLDEGGHLVTVETHALDRLLPCFGPLKSFWNADDPDLRPHSPLLTALQWKELLTAQGFDEAAHLGVDGAGTADTDYSVLVARRDSVSGGRSSAPHTNLARPSNSVRPTTRTSADTNTGTTEQSPPRAPTTSWIIATEHPGDPLAEALADALSAPDGGPVTVVQTTTDTAQWAACLRTDPVRPALVLLLAGTGGRETGSDSGDTGPAVAGDDRRVLTNAVTRTAVLRAVAQACAQLPHAAAPSLCLVTRPSGALPTAGARPFPPDCVPWAVSRSLANEKPRPAVRRLAFAPGPSPRIDAQRLAPELMTPTEDDEVVLTPAGRFVPRLRELPVPTVPAGRRPYRLRLRRPGLGYALDWVPAPDPPSPGPGEVVIGVRAAGLNYRDVLLASGSLPPGAEPSIPDEHALGLEAAGIVTAAGEGTSLQVGDRVFACAPGALSSHLLVPEACAGRIPEGMSFAEAATLPVAFFTVQHSLEHLARLTAGETVLVHGAAGGVGLAALQYARHVGARVIATAGSPAKRTLLELLGAEHVLDSRTLGFADQVRELTGGEGVDVVLNSLAGEALARNLDVLRTGGRCVELGKRDIHGGGRLPLRAFRNNLSFHAVDALQMFVRQPEQSAHHFRGLTRRVHQGAYRPLPYHLHPADEVMDAFTLLHRSHHVGKVVIDLAPAPRLTALPRRLACDPAATYLITGGLTGLGAAVAGLLADRGARHLALVSRRGPATPGAGDLLDALARKGVTATAYATDVADPAALGDVLDRIASTGFPLRGVVHSAMALGDALLTELDDGTAESVLAPKLRGTMLLDRLTRGIPLDFFVVHSSISATVGHRAQAAYGAGNLAMEGIVRARRAAGLPGLAVGWGLIGEIGTAALDEVSSVLERMGLAPMRTGDILASLEDLMTRPQHGGPVDAEAARTGADHDGSVVMVGHFDFARLATVLPTARGPRFAAVLPAGQGTAGHGNTTPSATGPDDAPARSTAELADLLTALIARITHRAPDRIERTQGLDTLGLDSLMATELVVALQSELAVEIPAMEVVDAGSINDLARRIRTLLGPAADRP</sequence>
<feature type="region of interest" description="C-terminal hotdog fold" evidence="9">
    <location>
        <begin position="1025"/>
        <end position="1195"/>
    </location>
</feature>
<feature type="domain" description="Ketosynthase family 3 (KS3)" evidence="12">
    <location>
        <begin position="1"/>
        <end position="419"/>
    </location>
</feature>
<dbReference type="InterPro" id="IPR042104">
    <property type="entry name" value="PKS_dehydratase_sf"/>
</dbReference>
<dbReference type="SMART" id="SM00829">
    <property type="entry name" value="PKS_ER"/>
    <property type="match status" value="1"/>
</dbReference>
<dbReference type="CDD" id="cd02440">
    <property type="entry name" value="AdoMet_MTases"/>
    <property type="match status" value="1"/>
</dbReference>
<dbReference type="InterPro" id="IPR013149">
    <property type="entry name" value="ADH-like_C"/>
</dbReference>
<dbReference type="Pfam" id="PF00550">
    <property type="entry name" value="PP-binding"/>
    <property type="match status" value="1"/>
</dbReference>
<name>A0A9X2LN73_9ACTN</name>
<dbReference type="Gene3D" id="3.90.180.10">
    <property type="entry name" value="Medium-chain alcohol dehydrogenases, catalytic domain"/>
    <property type="match status" value="1"/>
</dbReference>
<dbReference type="InterPro" id="IPR009081">
    <property type="entry name" value="PP-bd_ACP"/>
</dbReference>
<dbReference type="InterPro" id="IPR050091">
    <property type="entry name" value="PKS_NRPS_Biosynth_Enz"/>
</dbReference>
<dbReference type="Gene3D" id="3.40.50.150">
    <property type="entry name" value="Vaccinia Virus protein VP39"/>
    <property type="match status" value="1"/>
</dbReference>
<dbReference type="InterPro" id="IPR020841">
    <property type="entry name" value="PKS_Beta-ketoAc_synthase_dom"/>
</dbReference>
<dbReference type="InterPro" id="IPR014031">
    <property type="entry name" value="Ketoacyl_synth_C"/>
</dbReference>
<dbReference type="PROSITE" id="PS00012">
    <property type="entry name" value="PHOSPHOPANTETHEINE"/>
    <property type="match status" value="1"/>
</dbReference>
<feature type="active site" description="Proton donor; for dehydratase activity" evidence="9">
    <location>
        <position position="1091"/>
    </location>
</feature>
<dbReference type="Gene3D" id="3.40.366.10">
    <property type="entry name" value="Malonyl-Coenzyme A Acyl Carrier Protein, domain 2"/>
    <property type="match status" value="1"/>
</dbReference>
<dbReference type="Pfam" id="PF08240">
    <property type="entry name" value="ADH_N"/>
    <property type="match status" value="1"/>
</dbReference>
<dbReference type="InterPro" id="IPR029063">
    <property type="entry name" value="SAM-dependent_MTases_sf"/>
</dbReference>
<dbReference type="GO" id="GO:0004312">
    <property type="term" value="F:fatty acid synthase activity"/>
    <property type="evidence" value="ECO:0007669"/>
    <property type="project" value="TreeGrafter"/>
</dbReference>
<dbReference type="SMART" id="SM00827">
    <property type="entry name" value="PKS_AT"/>
    <property type="match status" value="1"/>
</dbReference>
<dbReference type="CDD" id="cd00833">
    <property type="entry name" value="PKS"/>
    <property type="match status" value="1"/>
</dbReference>
<evidence type="ECO:0000256" key="8">
    <source>
        <dbReference type="ARBA" id="ARBA00023315"/>
    </source>
</evidence>
<dbReference type="Pfam" id="PF02801">
    <property type="entry name" value="Ketoacyl-synt_C"/>
    <property type="match status" value="1"/>
</dbReference>
<dbReference type="InterPro" id="IPR013217">
    <property type="entry name" value="Methyltransf_12"/>
</dbReference>
<dbReference type="SUPFAM" id="SSF55048">
    <property type="entry name" value="Probable ACP-binding domain of malonyl-CoA ACP transacylase"/>
    <property type="match status" value="1"/>
</dbReference>
<feature type="region of interest" description="N-terminal hotdog fold" evidence="9">
    <location>
        <begin position="892"/>
        <end position="1011"/>
    </location>
</feature>
<comment type="caution">
    <text evidence="14">The sequence shown here is derived from an EMBL/GenBank/DDBJ whole genome shotgun (WGS) entry which is preliminary data.</text>
</comment>
<dbReference type="InterPro" id="IPR018201">
    <property type="entry name" value="Ketoacyl_synth_AS"/>
</dbReference>
<dbReference type="Gene3D" id="1.10.1200.10">
    <property type="entry name" value="ACP-like"/>
    <property type="match status" value="1"/>
</dbReference>
<dbReference type="InterPro" id="IPR020843">
    <property type="entry name" value="ER"/>
</dbReference>
<dbReference type="SUPFAM" id="SSF53335">
    <property type="entry name" value="S-adenosyl-L-methionine-dependent methyltransferases"/>
    <property type="match status" value="1"/>
</dbReference>
<dbReference type="InterPro" id="IPR001227">
    <property type="entry name" value="Ac_transferase_dom_sf"/>
</dbReference>
<keyword evidence="3" id="KW-0597">Phosphoprotein</keyword>
<keyword evidence="15" id="KW-1185">Reference proteome</keyword>
<evidence type="ECO:0000256" key="4">
    <source>
        <dbReference type="ARBA" id="ARBA00022679"/>
    </source>
</evidence>
<dbReference type="InterPro" id="IPR014030">
    <property type="entry name" value="Ketoacyl_synth_N"/>
</dbReference>
<dbReference type="Gene3D" id="3.40.50.720">
    <property type="entry name" value="NAD(P)-binding Rossmann-like Domain"/>
    <property type="match status" value="2"/>
</dbReference>
<dbReference type="SUPFAM" id="SSF52151">
    <property type="entry name" value="FabD/lysophospholipase-like"/>
    <property type="match status" value="1"/>
</dbReference>
<dbReference type="InterPro" id="IPR057326">
    <property type="entry name" value="KR_dom"/>
</dbReference>
<dbReference type="Gene3D" id="3.30.70.3290">
    <property type="match status" value="1"/>
</dbReference>
<dbReference type="GO" id="GO:0006633">
    <property type="term" value="P:fatty acid biosynthetic process"/>
    <property type="evidence" value="ECO:0007669"/>
    <property type="project" value="InterPro"/>
</dbReference>
<keyword evidence="6" id="KW-0045">Antibiotic biosynthesis</keyword>
<dbReference type="InterPro" id="IPR049551">
    <property type="entry name" value="PKS_DH_C"/>
</dbReference>
<dbReference type="InterPro" id="IPR049552">
    <property type="entry name" value="PKS_DH_N"/>
</dbReference>
<dbReference type="InterPro" id="IPR049900">
    <property type="entry name" value="PKS_mFAS_DH"/>
</dbReference>
<dbReference type="InterPro" id="IPR036736">
    <property type="entry name" value="ACP-like_sf"/>
</dbReference>
<dbReference type="PROSITE" id="PS52004">
    <property type="entry name" value="KS3_2"/>
    <property type="match status" value="1"/>
</dbReference>
<dbReference type="SMART" id="SM00826">
    <property type="entry name" value="PKS_DH"/>
    <property type="match status" value="1"/>
</dbReference>
<dbReference type="InterPro" id="IPR011032">
    <property type="entry name" value="GroES-like_sf"/>
</dbReference>
<dbReference type="SUPFAM" id="SSF47336">
    <property type="entry name" value="ACP-like"/>
    <property type="match status" value="1"/>
</dbReference>
<keyword evidence="4" id="KW-0808">Transferase</keyword>
<dbReference type="InterPro" id="IPR013154">
    <property type="entry name" value="ADH-like_N"/>
</dbReference>
<dbReference type="SUPFAM" id="SSF51735">
    <property type="entry name" value="NAD(P)-binding Rossmann-fold domains"/>
    <property type="match status" value="3"/>
</dbReference>
<dbReference type="SMART" id="SM00822">
    <property type="entry name" value="PKS_KR"/>
    <property type="match status" value="1"/>
</dbReference>
<dbReference type="PANTHER" id="PTHR43775">
    <property type="entry name" value="FATTY ACID SYNTHASE"/>
    <property type="match status" value="1"/>
</dbReference>
<dbReference type="GO" id="GO:0016491">
    <property type="term" value="F:oxidoreductase activity"/>
    <property type="evidence" value="ECO:0007669"/>
    <property type="project" value="InterPro"/>
</dbReference>
<dbReference type="InterPro" id="IPR016035">
    <property type="entry name" value="Acyl_Trfase/lysoPLipase"/>
</dbReference>
<evidence type="ECO:0000259" key="11">
    <source>
        <dbReference type="PROSITE" id="PS50075"/>
    </source>
</evidence>
<dbReference type="FunFam" id="3.40.50.720:FF:000209">
    <property type="entry name" value="Polyketide synthase Pks12"/>
    <property type="match status" value="1"/>
</dbReference>
<protein>
    <submittedName>
        <fullName evidence="14">SDR family NAD(P)-dependent oxidoreductase</fullName>
    </submittedName>
</protein>
<feature type="domain" description="PKS/mFAS DH" evidence="13">
    <location>
        <begin position="892"/>
        <end position="1195"/>
    </location>
</feature>
<dbReference type="InterPro" id="IPR036291">
    <property type="entry name" value="NAD(P)-bd_dom_sf"/>
</dbReference>
<dbReference type="Pfam" id="PF00109">
    <property type="entry name" value="ketoacyl-synt"/>
    <property type="match status" value="1"/>
</dbReference>
<evidence type="ECO:0000256" key="2">
    <source>
        <dbReference type="ARBA" id="ARBA00022450"/>
    </source>
</evidence>
<feature type="region of interest" description="Disordered" evidence="10">
    <location>
        <begin position="2451"/>
        <end position="2472"/>
    </location>
</feature>
<dbReference type="Pfam" id="PF00107">
    <property type="entry name" value="ADH_zinc_N"/>
    <property type="match status" value="1"/>
</dbReference>
<dbReference type="Pfam" id="PF14765">
    <property type="entry name" value="PS-DH"/>
    <property type="match status" value="2"/>
</dbReference>
<dbReference type="EMBL" id="JANIID010000041">
    <property type="protein sequence ID" value="MCQ8774288.1"/>
    <property type="molecule type" value="Genomic_DNA"/>
</dbReference>
<dbReference type="Pfam" id="PF08242">
    <property type="entry name" value="Methyltransf_12"/>
    <property type="match status" value="1"/>
</dbReference>
<evidence type="ECO:0000256" key="1">
    <source>
        <dbReference type="ARBA" id="ARBA00004792"/>
    </source>
</evidence>
<dbReference type="PANTHER" id="PTHR43775:SF37">
    <property type="entry name" value="SI:DKEY-61P9.11"/>
    <property type="match status" value="1"/>
</dbReference>
<dbReference type="Gene3D" id="3.40.47.10">
    <property type="match status" value="1"/>
</dbReference>
<dbReference type="PROSITE" id="PS01162">
    <property type="entry name" value="QOR_ZETA_CRYSTAL"/>
    <property type="match status" value="1"/>
</dbReference>
<dbReference type="Proteomes" id="UP001142374">
    <property type="component" value="Unassembled WGS sequence"/>
</dbReference>
<evidence type="ECO:0000259" key="12">
    <source>
        <dbReference type="PROSITE" id="PS52004"/>
    </source>
</evidence>
<evidence type="ECO:0000259" key="13">
    <source>
        <dbReference type="PROSITE" id="PS52019"/>
    </source>
</evidence>
<accession>A0A9X2LN73</accession>
<evidence type="ECO:0000256" key="3">
    <source>
        <dbReference type="ARBA" id="ARBA00022553"/>
    </source>
</evidence>
<dbReference type="InterPro" id="IPR020807">
    <property type="entry name" value="PKS_DH"/>
</dbReference>
<gene>
    <name evidence="14" type="ORF">NQU55_31670</name>
</gene>
<evidence type="ECO:0000256" key="5">
    <source>
        <dbReference type="ARBA" id="ARBA00022857"/>
    </source>
</evidence>
<dbReference type="InterPro" id="IPR006162">
    <property type="entry name" value="Ppantetheine_attach_site"/>
</dbReference>
<dbReference type="InterPro" id="IPR002364">
    <property type="entry name" value="Quin_OxRdtase/zeta-crystal_CS"/>
</dbReference>
<dbReference type="Gene3D" id="3.10.129.110">
    <property type="entry name" value="Polyketide synthase dehydratase"/>
    <property type="match status" value="1"/>
</dbReference>
<evidence type="ECO:0000256" key="6">
    <source>
        <dbReference type="ARBA" id="ARBA00023194"/>
    </source>
</evidence>
<dbReference type="GO" id="GO:0031177">
    <property type="term" value="F:phosphopantetheine binding"/>
    <property type="evidence" value="ECO:0007669"/>
    <property type="project" value="InterPro"/>
</dbReference>
<dbReference type="SMART" id="SM00823">
    <property type="entry name" value="PKS_PP"/>
    <property type="match status" value="1"/>
</dbReference>
<dbReference type="InterPro" id="IPR032821">
    <property type="entry name" value="PKS_assoc"/>
</dbReference>
<evidence type="ECO:0000256" key="10">
    <source>
        <dbReference type="SAM" id="MobiDB-lite"/>
    </source>
</evidence>
<dbReference type="Pfam" id="PF21089">
    <property type="entry name" value="PKS_DH_N"/>
    <property type="match status" value="1"/>
</dbReference>
<feature type="domain" description="Carrier" evidence="11">
    <location>
        <begin position="2473"/>
        <end position="2550"/>
    </location>
</feature>
<dbReference type="PROSITE" id="PS50075">
    <property type="entry name" value="CARRIER"/>
    <property type="match status" value="1"/>
</dbReference>
<dbReference type="InterPro" id="IPR013968">
    <property type="entry name" value="PKS_KR"/>
</dbReference>
<dbReference type="PROSITE" id="PS00606">
    <property type="entry name" value="KS3_1"/>
    <property type="match status" value="1"/>
</dbReference>
<dbReference type="InterPro" id="IPR014043">
    <property type="entry name" value="Acyl_transferase_dom"/>
</dbReference>
<keyword evidence="8" id="KW-0012">Acyltransferase</keyword>
<feature type="compositionally biased region" description="Polar residues" evidence="10">
    <location>
        <begin position="1587"/>
        <end position="1627"/>
    </location>
</feature>
<dbReference type="RefSeq" id="WP_256791597.1">
    <property type="nucleotide sequence ID" value="NZ_JAATER010000238.1"/>
</dbReference>
<reference evidence="14" key="1">
    <citation type="submission" date="2022-06" db="EMBL/GenBank/DDBJ databases">
        <title>WGS of actinobacteria.</title>
        <authorList>
            <person name="Thawai C."/>
        </authorList>
    </citation>
    <scope>NUCLEOTIDE SEQUENCE</scope>
    <source>
        <strain evidence="14">AA8</strain>
    </source>
</reference>
<feature type="active site" description="Proton acceptor; for dehydratase activity" evidence="9">
    <location>
        <position position="921"/>
    </location>
</feature>
<dbReference type="InterPro" id="IPR016039">
    <property type="entry name" value="Thiolase-like"/>
</dbReference>
<dbReference type="GO" id="GO:0004315">
    <property type="term" value="F:3-oxoacyl-[acyl-carrier-protein] synthase activity"/>
    <property type="evidence" value="ECO:0007669"/>
    <property type="project" value="InterPro"/>
</dbReference>
<dbReference type="InterPro" id="IPR020806">
    <property type="entry name" value="PKS_PP-bd"/>
</dbReference>
<keyword evidence="7" id="KW-0511">Multifunctional enzyme</keyword>
<evidence type="ECO:0000313" key="14">
    <source>
        <dbReference type="EMBL" id="MCQ8774288.1"/>
    </source>
</evidence>
<evidence type="ECO:0000256" key="7">
    <source>
        <dbReference type="ARBA" id="ARBA00023268"/>
    </source>
</evidence>
<comment type="pathway">
    <text evidence="1">Antibiotic biosynthesis.</text>
</comment>
<proteinExistence type="predicted"/>
<dbReference type="GO" id="GO:0008270">
    <property type="term" value="F:zinc ion binding"/>
    <property type="evidence" value="ECO:0007669"/>
    <property type="project" value="InterPro"/>
</dbReference>
<keyword evidence="2" id="KW-0596">Phosphopantetheine</keyword>
<dbReference type="SUPFAM" id="SSF50129">
    <property type="entry name" value="GroES-like"/>
    <property type="match status" value="1"/>
</dbReference>
<dbReference type="InterPro" id="IPR016036">
    <property type="entry name" value="Malonyl_transacylase_ACP-bd"/>
</dbReference>
<organism evidence="14 15">
    <name type="scientific">Streptomyces telluris</name>
    <dbReference type="NCBI Taxonomy" id="2720021"/>
    <lineage>
        <taxon>Bacteria</taxon>
        <taxon>Bacillati</taxon>
        <taxon>Actinomycetota</taxon>
        <taxon>Actinomycetes</taxon>
        <taxon>Kitasatosporales</taxon>
        <taxon>Streptomycetaceae</taxon>
        <taxon>Streptomyces</taxon>
    </lineage>
</organism>
<evidence type="ECO:0000313" key="15">
    <source>
        <dbReference type="Proteomes" id="UP001142374"/>
    </source>
</evidence>
<dbReference type="SMART" id="SM00825">
    <property type="entry name" value="PKS_KS"/>
    <property type="match status" value="1"/>
</dbReference>
<dbReference type="SUPFAM" id="SSF53901">
    <property type="entry name" value="Thiolase-like"/>
    <property type="match status" value="1"/>
</dbReference>
<dbReference type="GO" id="GO:0017000">
    <property type="term" value="P:antibiotic biosynthetic process"/>
    <property type="evidence" value="ECO:0007669"/>
    <property type="project" value="UniProtKB-KW"/>
</dbReference>
<dbReference type="Pfam" id="PF16197">
    <property type="entry name" value="KAsynt_C_assoc"/>
    <property type="match status" value="1"/>
</dbReference>
<keyword evidence="5" id="KW-0521">NADP</keyword>
<evidence type="ECO:0000256" key="9">
    <source>
        <dbReference type="PROSITE-ProRule" id="PRU01363"/>
    </source>
</evidence>
<feature type="region of interest" description="Disordered" evidence="10">
    <location>
        <begin position="1584"/>
        <end position="1627"/>
    </location>
</feature>